<organism evidence="1 2">
    <name type="scientific">Mucor lusitanicus CBS 277.49</name>
    <dbReference type="NCBI Taxonomy" id="747725"/>
    <lineage>
        <taxon>Eukaryota</taxon>
        <taxon>Fungi</taxon>
        <taxon>Fungi incertae sedis</taxon>
        <taxon>Mucoromycota</taxon>
        <taxon>Mucoromycotina</taxon>
        <taxon>Mucoromycetes</taxon>
        <taxon>Mucorales</taxon>
        <taxon>Mucorineae</taxon>
        <taxon>Mucoraceae</taxon>
        <taxon>Mucor</taxon>
    </lineage>
</organism>
<dbReference type="EMBL" id="AMYB01000011">
    <property type="protein sequence ID" value="OAC98204.1"/>
    <property type="molecule type" value="Genomic_DNA"/>
</dbReference>
<reference evidence="1 2" key="1">
    <citation type="submission" date="2015-06" db="EMBL/GenBank/DDBJ databases">
        <title>Expansion of signal transduction pathways in fungi by whole-genome duplication.</title>
        <authorList>
            <consortium name="DOE Joint Genome Institute"/>
            <person name="Corrochano L.M."/>
            <person name="Kuo A."/>
            <person name="Marcet-Houben M."/>
            <person name="Polaino S."/>
            <person name="Salamov A."/>
            <person name="Villalobos J.M."/>
            <person name="Alvarez M.I."/>
            <person name="Avalos J."/>
            <person name="Benito E.P."/>
            <person name="Benoit I."/>
            <person name="Burger G."/>
            <person name="Camino L.P."/>
            <person name="Canovas D."/>
            <person name="Cerda-Olmedo E."/>
            <person name="Cheng J.-F."/>
            <person name="Dominguez A."/>
            <person name="Elias M."/>
            <person name="Eslava A.P."/>
            <person name="Glaser F."/>
            <person name="Grimwood J."/>
            <person name="Gutierrez G."/>
            <person name="Heitman J."/>
            <person name="Henrissat B."/>
            <person name="Iturriaga E.A."/>
            <person name="Lang B.F."/>
            <person name="Lavin J.L."/>
            <person name="Lee S."/>
            <person name="Li W."/>
            <person name="Lindquist E."/>
            <person name="Lopez-Garcia S."/>
            <person name="Luque E.M."/>
            <person name="Marcos A.T."/>
            <person name="Martin J."/>
            <person name="Mccluskey K."/>
            <person name="Medina H.R."/>
            <person name="Miralles-Duran A."/>
            <person name="Miyazaki A."/>
            <person name="Munoz-Torres E."/>
            <person name="Oguiza J.A."/>
            <person name="Ohm R."/>
            <person name="Olmedo M."/>
            <person name="Orejas M."/>
            <person name="Ortiz-Castellanos L."/>
            <person name="Pisabarro A.G."/>
            <person name="Rodriguez-Romero J."/>
            <person name="Ruiz-Herrera J."/>
            <person name="Ruiz-Vazquez R."/>
            <person name="Sanz C."/>
            <person name="Schackwitz W."/>
            <person name="Schmutz J."/>
            <person name="Shahriari M."/>
            <person name="Shelest E."/>
            <person name="Silva-Franco F."/>
            <person name="Soanes D."/>
            <person name="Syed K."/>
            <person name="Tagua V.G."/>
            <person name="Talbot N.J."/>
            <person name="Thon M."/>
            <person name="De Vries R.P."/>
            <person name="Wiebenga A."/>
            <person name="Yadav J.S."/>
            <person name="Braun E.L."/>
            <person name="Baker S."/>
            <person name="Garre V."/>
            <person name="Horwitz B."/>
            <person name="Torres-Martinez S."/>
            <person name="Idnurm A."/>
            <person name="Herrera-Estrella A."/>
            <person name="Gabaldon T."/>
            <person name="Grigoriev I.V."/>
        </authorList>
    </citation>
    <scope>NUCLEOTIDE SEQUENCE [LARGE SCALE GENOMIC DNA]</scope>
    <source>
        <strain evidence="1 2">CBS 277.49</strain>
    </source>
</reference>
<proteinExistence type="predicted"/>
<keyword evidence="2" id="KW-1185">Reference proteome</keyword>
<dbReference type="OrthoDB" id="2263377at2759"/>
<protein>
    <submittedName>
        <fullName evidence="1">Uncharacterized protein</fullName>
    </submittedName>
</protein>
<accession>A0A168GZQ4</accession>
<comment type="caution">
    <text evidence="1">The sequence shown here is derived from an EMBL/GenBank/DDBJ whole genome shotgun (WGS) entry which is preliminary data.</text>
</comment>
<evidence type="ECO:0000313" key="1">
    <source>
        <dbReference type="EMBL" id="OAC98204.1"/>
    </source>
</evidence>
<evidence type="ECO:0000313" key="2">
    <source>
        <dbReference type="Proteomes" id="UP000077051"/>
    </source>
</evidence>
<gene>
    <name evidence="1" type="ORF">MUCCIDRAFT_115728</name>
</gene>
<name>A0A168GZQ4_MUCCL</name>
<sequence>MKDTLIKLIVKDVHHPKVCGIYCEGPNVQTYMMDLAYDKLYRLINISKIKLFKHLHQISLLPSILVGHLLSSKSIAVETANKAEAATLHTLNNLKRPASDPAT</sequence>
<dbReference type="AlphaFoldDB" id="A0A168GZQ4"/>
<dbReference type="Proteomes" id="UP000077051">
    <property type="component" value="Unassembled WGS sequence"/>
</dbReference>
<dbReference type="VEuPathDB" id="FungiDB:MUCCIDRAFT_115728"/>